<keyword evidence="3" id="KW-0663">Pyridoxal phosphate</keyword>
<dbReference type="SUPFAM" id="SSF53383">
    <property type="entry name" value="PLP-dependent transferases"/>
    <property type="match status" value="1"/>
</dbReference>
<comment type="catalytic activity">
    <reaction evidence="4">
        <text>(sulfur carrier)-H + L-cysteine = (sulfur carrier)-SH + L-alanine</text>
        <dbReference type="Rhea" id="RHEA:43892"/>
        <dbReference type="Rhea" id="RHEA-COMP:14737"/>
        <dbReference type="Rhea" id="RHEA-COMP:14739"/>
        <dbReference type="ChEBI" id="CHEBI:29917"/>
        <dbReference type="ChEBI" id="CHEBI:35235"/>
        <dbReference type="ChEBI" id="CHEBI:57972"/>
        <dbReference type="ChEBI" id="CHEBI:64428"/>
        <dbReference type="EC" id="2.8.1.7"/>
    </reaction>
</comment>
<dbReference type="STRING" id="83560.NC80_00485"/>
<evidence type="ECO:0000259" key="5">
    <source>
        <dbReference type="Pfam" id="PF00266"/>
    </source>
</evidence>
<dbReference type="InterPro" id="IPR015422">
    <property type="entry name" value="PyrdxlP-dep_Trfase_small"/>
</dbReference>
<dbReference type="Proteomes" id="UP000260363">
    <property type="component" value="Chromosome"/>
</dbReference>
<dbReference type="EMBL" id="CP007217">
    <property type="protein sequence ID" value="AJR10197.1"/>
    <property type="molecule type" value="Genomic_DNA"/>
</dbReference>
<comment type="similarity">
    <text evidence="2">Belongs to the class-V pyridoxal-phosphate-dependent aminotransferase family. NifS/IscS subfamily.</text>
</comment>
<dbReference type="KEGG" id="cmx:DNC_00495"/>
<dbReference type="PANTHER" id="PTHR11601:SF34">
    <property type="entry name" value="CYSTEINE DESULFURASE"/>
    <property type="match status" value="1"/>
</dbReference>
<keyword evidence="6" id="KW-0032">Aminotransferase</keyword>
<dbReference type="PATRIC" id="fig|83560.10.peg.94"/>
<keyword evidence="6" id="KW-0808">Transferase</keyword>
<feature type="domain" description="Aminotransferase class V" evidence="5">
    <location>
        <begin position="84"/>
        <end position="338"/>
    </location>
</feature>
<dbReference type="GO" id="GO:0008483">
    <property type="term" value="F:transaminase activity"/>
    <property type="evidence" value="ECO:0007669"/>
    <property type="project" value="UniProtKB-KW"/>
</dbReference>
<evidence type="ECO:0000256" key="4">
    <source>
        <dbReference type="ARBA" id="ARBA00050776"/>
    </source>
</evidence>
<reference evidence="6 7" key="1">
    <citation type="submission" date="2014-02" db="EMBL/GenBank/DDBJ databases">
        <authorList>
            <person name="Chen C."/>
            <person name="Conrad T.A."/>
            <person name="Zhou Z."/>
            <person name="Lai Z."/>
            <person name="Zhong G."/>
        </authorList>
    </citation>
    <scope>NUCLEOTIDE SEQUENCE [LARGE SCALE GENOMIC DNA]</scope>
    <source>
        <strain evidence="6 7">Nigg3-28</strain>
    </source>
</reference>
<dbReference type="OMA" id="DSHIFRF"/>
<dbReference type="Pfam" id="PF00266">
    <property type="entry name" value="Aminotran_5"/>
    <property type="match status" value="1"/>
</dbReference>
<dbReference type="InterPro" id="IPR000192">
    <property type="entry name" value="Aminotrans_V_dom"/>
</dbReference>
<dbReference type="InterPro" id="IPR015421">
    <property type="entry name" value="PyrdxlP-dep_Trfase_major"/>
</dbReference>
<gene>
    <name evidence="6" type="ORF">BD36_00525</name>
</gene>
<evidence type="ECO:0000256" key="3">
    <source>
        <dbReference type="ARBA" id="ARBA00022898"/>
    </source>
</evidence>
<dbReference type="Gene3D" id="3.90.1150.10">
    <property type="entry name" value="Aspartate Aminotransferase, domain 1"/>
    <property type="match status" value="1"/>
</dbReference>
<dbReference type="InterPro" id="IPR015424">
    <property type="entry name" value="PyrdxlP-dep_Trfase"/>
</dbReference>
<dbReference type="PANTHER" id="PTHR11601">
    <property type="entry name" value="CYSTEINE DESULFURYLASE FAMILY MEMBER"/>
    <property type="match status" value="1"/>
</dbReference>
<dbReference type="GO" id="GO:0031071">
    <property type="term" value="F:cysteine desulfurase activity"/>
    <property type="evidence" value="ECO:0007669"/>
    <property type="project" value="UniProtKB-EC"/>
</dbReference>
<dbReference type="KEGG" id="cmm:NC80_00485"/>
<dbReference type="RefSeq" id="WP_010229350.1">
    <property type="nucleotide sequence ID" value="NZ_CP007217.1"/>
</dbReference>
<proteinExistence type="inferred from homology"/>
<accession>A0A069ZMP8</accession>
<dbReference type="GeneID" id="1245624"/>
<name>A0A069ZMP8_CHLMR</name>
<evidence type="ECO:0000313" key="6">
    <source>
        <dbReference type="EMBL" id="AJR10197.1"/>
    </source>
</evidence>
<protein>
    <submittedName>
        <fullName evidence="6">Aminotransferase</fullName>
    </submittedName>
</protein>
<sequence>MDGTKIHEERTFVWLNNQQTIPPSEMVKEAFQRYANVFSCEVNTSALALQAEAEVSARKLTGCQEKDFTFHFVPYYPHIAAIIVAALLENQHAFQGRNHLLIPSCEQQWIINALCRRQNLGTTYDWVTSKTGCVKETDLAEAVSPRTLLFSISAANGMTGLLEAIPELVTLCKERSIILHVDISDILGRCALPTELYQTDILTFSSQSLGGIGSSGAMFMKPSLTKYFSLWLPETPPIPTCLSSLAAFSLACQERAASFPSLVLSAISARSALKQALTAIPQVQFLLEDIDSRLPNVAVFAIPGIPAESLGFFLSQKNIFVGLGYERFQPLSQILQSSGISPFFCHSALHVSFTERTPATHFSALASALQEGISHLQPLITKSL</sequence>
<dbReference type="AlphaFoldDB" id="A0A069ZMP8"/>
<organism evidence="6 7">
    <name type="scientific">Chlamydia muridarum</name>
    <dbReference type="NCBI Taxonomy" id="83560"/>
    <lineage>
        <taxon>Bacteria</taxon>
        <taxon>Pseudomonadati</taxon>
        <taxon>Chlamydiota</taxon>
        <taxon>Chlamydiia</taxon>
        <taxon>Chlamydiales</taxon>
        <taxon>Chlamydiaceae</taxon>
        <taxon>Chlamydia/Chlamydophila group</taxon>
        <taxon>Chlamydia</taxon>
    </lineage>
</organism>
<comment type="cofactor">
    <cofactor evidence="1">
        <name>pyridoxal 5'-phosphate</name>
        <dbReference type="ChEBI" id="CHEBI:597326"/>
    </cofactor>
</comment>
<dbReference type="Gene3D" id="3.40.640.10">
    <property type="entry name" value="Type I PLP-dependent aspartate aminotransferase-like (Major domain)"/>
    <property type="match status" value="1"/>
</dbReference>
<evidence type="ECO:0000256" key="1">
    <source>
        <dbReference type="ARBA" id="ARBA00001933"/>
    </source>
</evidence>
<evidence type="ECO:0000313" key="7">
    <source>
        <dbReference type="Proteomes" id="UP000260363"/>
    </source>
</evidence>
<dbReference type="KEGG" id="cmg:NC81_00495"/>
<evidence type="ECO:0000256" key="2">
    <source>
        <dbReference type="ARBA" id="ARBA00006490"/>
    </source>
</evidence>